<proteinExistence type="predicted"/>
<dbReference type="EMBL" id="PCQE01000136">
    <property type="protein sequence ID" value="PRB84200.1"/>
    <property type="molecule type" value="Genomic_DNA"/>
</dbReference>
<dbReference type="PROSITE" id="PS00012">
    <property type="entry name" value="PHOSPHOPANTETHEINE"/>
    <property type="match status" value="1"/>
</dbReference>
<protein>
    <recommendedName>
        <fullName evidence="3">Carrier domain-containing protein</fullName>
    </recommendedName>
</protein>
<keyword evidence="2" id="KW-0597">Phosphoprotein</keyword>
<evidence type="ECO:0000313" key="4">
    <source>
        <dbReference type="EMBL" id="PRB84200.1"/>
    </source>
</evidence>
<dbReference type="PANTHER" id="PTHR44845:SF6">
    <property type="entry name" value="BETA-ALANINE-ACTIVATING ENZYME"/>
    <property type="match status" value="1"/>
</dbReference>
<evidence type="ECO:0000313" key="5">
    <source>
        <dbReference type="Proteomes" id="UP000239458"/>
    </source>
</evidence>
<accession>A0A2S9CUS8</accession>
<dbReference type="PANTHER" id="PTHR44845">
    <property type="entry name" value="CARRIER DOMAIN-CONTAINING PROTEIN"/>
    <property type="match status" value="1"/>
</dbReference>
<evidence type="ECO:0000256" key="1">
    <source>
        <dbReference type="ARBA" id="ARBA00022450"/>
    </source>
</evidence>
<name>A0A2S9CUS8_PSECE</name>
<sequence length="90" mass="10183">NEGHPIESLETYLFTLWQSILKVEITEPSVDFFELGGSSIKAIMLLNRIQKKIDRTLYVGAAFEQPTIIGMANYLKSNFSEALIDANIKF</sequence>
<feature type="domain" description="Carrier" evidence="3">
    <location>
        <begin position="4"/>
        <end position="79"/>
    </location>
</feature>
<dbReference type="Pfam" id="PF00550">
    <property type="entry name" value="PP-binding"/>
    <property type="match status" value="1"/>
</dbReference>
<evidence type="ECO:0000259" key="3">
    <source>
        <dbReference type="PROSITE" id="PS50075"/>
    </source>
</evidence>
<dbReference type="Proteomes" id="UP000239458">
    <property type="component" value="Unassembled WGS sequence"/>
</dbReference>
<dbReference type="AlphaFoldDB" id="A0A2S9CUS8"/>
<dbReference type="Gene3D" id="1.10.1200.10">
    <property type="entry name" value="ACP-like"/>
    <property type="match status" value="1"/>
</dbReference>
<feature type="non-terminal residue" evidence="4">
    <location>
        <position position="1"/>
    </location>
</feature>
<dbReference type="InterPro" id="IPR009081">
    <property type="entry name" value="PP-bd_ACP"/>
</dbReference>
<comment type="caution">
    <text evidence="4">The sequence shown here is derived from an EMBL/GenBank/DDBJ whole genome shotgun (WGS) entry which is preliminary data.</text>
</comment>
<dbReference type="SUPFAM" id="SSF47336">
    <property type="entry name" value="ACP-like"/>
    <property type="match status" value="1"/>
</dbReference>
<dbReference type="RefSeq" id="WP_146120516.1">
    <property type="nucleotide sequence ID" value="NZ_PCQE01000136.1"/>
</dbReference>
<dbReference type="InterPro" id="IPR006162">
    <property type="entry name" value="Ppantetheine_attach_site"/>
</dbReference>
<dbReference type="InterPro" id="IPR036736">
    <property type="entry name" value="ACP-like_sf"/>
</dbReference>
<evidence type="ECO:0000256" key="2">
    <source>
        <dbReference type="ARBA" id="ARBA00022553"/>
    </source>
</evidence>
<reference evidence="4 5" key="1">
    <citation type="submission" date="2017-09" db="EMBL/GenBank/DDBJ databases">
        <title>Genomic, metabolic, and phenotypic characteristics of bacterial isolates from the natural microbiome of the model nematode Caenorhabditis elegans.</title>
        <authorList>
            <person name="Zimmermann J."/>
            <person name="Obeng N."/>
            <person name="Yang W."/>
            <person name="Obeng O."/>
            <person name="Kissoyan K."/>
            <person name="Pees B."/>
            <person name="Dirksen P."/>
            <person name="Hoppner M."/>
            <person name="Franke A."/>
            <person name="Rosenstiel P."/>
            <person name="Leippe M."/>
            <person name="Dierking K."/>
            <person name="Kaleta C."/>
            <person name="Schulenburg H."/>
        </authorList>
    </citation>
    <scope>NUCLEOTIDE SEQUENCE [LARGE SCALE GENOMIC DNA]</scope>
    <source>
        <strain evidence="4 5">MYb184</strain>
    </source>
</reference>
<organism evidence="4 5">
    <name type="scientific">Pseudomonas cedrina</name>
    <dbReference type="NCBI Taxonomy" id="651740"/>
    <lineage>
        <taxon>Bacteria</taxon>
        <taxon>Pseudomonadati</taxon>
        <taxon>Pseudomonadota</taxon>
        <taxon>Gammaproteobacteria</taxon>
        <taxon>Pseudomonadales</taxon>
        <taxon>Pseudomonadaceae</taxon>
        <taxon>Pseudomonas</taxon>
    </lineage>
</organism>
<keyword evidence="1" id="KW-0596">Phosphopantetheine</keyword>
<dbReference type="PROSITE" id="PS50075">
    <property type="entry name" value="CARRIER"/>
    <property type="match status" value="1"/>
</dbReference>
<gene>
    <name evidence="4" type="ORF">CQ006_28080</name>
</gene>